<evidence type="ECO:0000313" key="5">
    <source>
        <dbReference type="EMBL" id="KAK8945269.1"/>
    </source>
</evidence>
<name>A0ABR2LLS9_9ASPA</name>
<sequence>MDPFTFLKISLNTDGSLTRHGEPPTSPASASDPSLPALSKDVLLNPDHGTWIRIFLPSSPRSAAHSLPIILYFHGGGFILFSAATALFHTSCSRVAASLPALVLAVEYRLAPEHRLPAAYHDAHDALLWVRDQALNPSIADPWLRTHANFSRCFLMGSSSGGNIAYRAALRAAVTNLEPLKLEGVLLNQPYFGGERRTESEERMAEDHIVPLAANDLMWDLALPVGASREHEFCNPTAKEEAAAEKLPPCLVRGYLGDPLIDRQRDLAQMLEKKGVRVVGFLEEEGHHAIELFKPDKADVLVEQVREFVCGIASIHKL</sequence>
<dbReference type="Pfam" id="PF07859">
    <property type="entry name" value="Abhydrolase_3"/>
    <property type="match status" value="1"/>
</dbReference>
<dbReference type="EMBL" id="JBBWWR010000017">
    <property type="protein sequence ID" value="KAK8945269.1"/>
    <property type="molecule type" value="Genomic_DNA"/>
</dbReference>
<dbReference type="InterPro" id="IPR002168">
    <property type="entry name" value="Lipase_GDXG_HIS_AS"/>
</dbReference>
<dbReference type="Proteomes" id="UP001412067">
    <property type="component" value="Unassembled WGS sequence"/>
</dbReference>
<evidence type="ECO:0000313" key="6">
    <source>
        <dbReference type="Proteomes" id="UP001412067"/>
    </source>
</evidence>
<protein>
    <submittedName>
        <fullName evidence="5">Carboxylesterase 8</fullName>
    </submittedName>
</protein>
<dbReference type="InterPro" id="IPR013094">
    <property type="entry name" value="AB_hydrolase_3"/>
</dbReference>
<evidence type="ECO:0000259" key="4">
    <source>
        <dbReference type="Pfam" id="PF07859"/>
    </source>
</evidence>
<accession>A0ABR2LLS9</accession>
<evidence type="ECO:0000256" key="3">
    <source>
        <dbReference type="SAM" id="MobiDB-lite"/>
    </source>
</evidence>
<comment type="caution">
    <text evidence="5">The sequence shown here is derived from an EMBL/GenBank/DDBJ whole genome shotgun (WGS) entry which is preliminary data.</text>
</comment>
<comment type="similarity">
    <text evidence="1">Belongs to the 'GDXG' lipolytic enzyme family.</text>
</comment>
<feature type="domain" description="Alpha/beta hydrolase fold-3" evidence="4">
    <location>
        <begin position="70"/>
        <end position="289"/>
    </location>
</feature>
<dbReference type="InterPro" id="IPR029058">
    <property type="entry name" value="AB_hydrolase_fold"/>
</dbReference>
<dbReference type="SUPFAM" id="SSF53474">
    <property type="entry name" value="alpha/beta-Hydrolases"/>
    <property type="match status" value="1"/>
</dbReference>
<reference evidence="5 6" key="1">
    <citation type="journal article" date="2022" name="Nat. Plants">
        <title>Genomes of leafy and leafless Platanthera orchids illuminate the evolution of mycoheterotrophy.</title>
        <authorList>
            <person name="Li M.H."/>
            <person name="Liu K.W."/>
            <person name="Li Z."/>
            <person name="Lu H.C."/>
            <person name="Ye Q.L."/>
            <person name="Zhang D."/>
            <person name="Wang J.Y."/>
            <person name="Li Y.F."/>
            <person name="Zhong Z.M."/>
            <person name="Liu X."/>
            <person name="Yu X."/>
            <person name="Liu D.K."/>
            <person name="Tu X.D."/>
            <person name="Liu B."/>
            <person name="Hao Y."/>
            <person name="Liao X.Y."/>
            <person name="Jiang Y.T."/>
            <person name="Sun W.H."/>
            <person name="Chen J."/>
            <person name="Chen Y.Q."/>
            <person name="Ai Y."/>
            <person name="Zhai J.W."/>
            <person name="Wu S.S."/>
            <person name="Zhou Z."/>
            <person name="Hsiao Y.Y."/>
            <person name="Wu W.L."/>
            <person name="Chen Y.Y."/>
            <person name="Lin Y.F."/>
            <person name="Hsu J.L."/>
            <person name="Li C.Y."/>
            <person name="Wang Z.W."/>
            <person name="Zhao X."/>
            <person name="Zhong W.Y."/>
            <person name="Ma X.K."/>
            <person name="Ma L."/>
            <person name="Huang J."/>
            <person name="Chen G.Z."/>
            <person name="Huang M.Z."/>
            <person name="Huang L."/>
            <person name="Peng D.H."/>
            <person name="Luo Y.B."/>
            <person name="Zou S.Q."/>
            <person name="Chen S.P."/>
            <person name="Lan S."/>
            <person name="Tsai W.C."/>
            <person name="Van de Peer Y."/>
            <person name="Liu Z.J."/>
        </authorList>
    </citation>
    <scope>NUCLEOTIDE SEQUENCE [LARGE SCALE GENOMIC DNA]</scope>
    <source>
        <strain evidence="5">Lor288</strain>
    </source>
</reference>
<feature type="region of interest" description="Disordered" evidence="3">
    <location>
        <begin position="15"/>
        <end position="34"/>
    </location>
</feature>
<evidence type="ECO:0000256" key="1">
    <source>
        <dbReference type="ARBA" id="ARBA00010515"/>
    </source>
</evidence>
<dbReference type="PROSITE" id="PS01173">
    <property type="entry name" value="LIPASE_GDXG_HIS"/>
    <property type="match status" value="1"/>
</dbReference>
<dbReference type="InterPro" id="IPR050466">
    <property type="entry name" value="Carboxylest/Gibb_receptor"/>
</dbReference>
<dbReference type="Gene3D" id="3.40.50.1820">
    <property type="entry name" value="alpha/beta hydrolase"/>
    <property type="match status" value="1"/>
</dbReference>
<keyword evidence="2" id="KW-0378">Hydrolase</keyword>
<dbReference type="PANTHER" id="PTHR23024">
    <property type="entry name" value="ARYLACETAMIDE DEACETYLASE"/>
    <property type="match status" value="1"/>
</dbReference>
<evidence type="ECO:0000256" key="2">
    <source>
        <dbReference type="ARBA" id="ARBA00022801"/>
    </source>
</evidence>
<keyword evidence="6" id="KW-1185">Reference proteome</keyword>
<dbReference type="PANTHER" id="PTHR23024:SF113">
    <property type="entry name" value="CARBOXYLESTERASE 8-RELATED"/>
    <property type="match status" value="1"/>
</dbReference>
<organism evidence="5 6">
    <name type="scientific">Platanthera guangdongensis</name>
    <dbReference type="NCBI Taxonomy" id="2320717"/>
    <lineage>
        <taxon>Eukaryota</taxon>
        <taxon>Viridiplantae</taxon>
        <taxon>Streptophyta</taxon>
        <taxon>Embryophyta</taxon>
        <taxon>Tracheophyta</taxon>
        <taxon>Spermatophyta</taxon>
        <taxon>Magnoliopsida</taxon>
        <taxon>Liliopsida</taxon>
        <taxon>Asparagales</taxon>
        <taxon>Orchidaceae</taxon>
        <taxon>Orchidoideae</taxon>
        <taxon>Orchideae</taxon>
        <taxon>Orchidinae</taxon>
        <taxon>Platanthera</taxon>
    </lineage>
</organism>
<gene>
    <name evidence="5" type="primary">CXE8</name>
    <name evidence="5" type="ORF">KSP40_PGU000164</name>
</gene>
<proteinExistence type="inferred from homology"/>